<name>A0ACC0UH28_9AGAM</name>
<protein>
    <submittedName>
        <fullName evidence="1">Uncharacterized protein</fullName>
    </submittedName>
</protein>
<reference evidence="1" key="1">
    <citation type="submission" date="2021-03" db="EMBL/GenBank/DDBJ databases">
        <title>Evolutionary priming and transition to the ectomycorrhizal habit in an iconic lineage of mushroom-forming fungi: is preadaptation a requirement?</title>
        <authorList>
            <consortium name="DOE Joint Genome Institute"/>
            <person name="Looney B.P."/>
            <person name="Miyauchi S."/>
            <person name="Morin E."/>
            <person name="Drula E."/>
            <person name="Courty P.E."/>
            <person name="Chicoki N."/>
            <person name="Fauchery L."/>
            <person name="Kohler A."/>
            <person name="Kuo A."/>
            <person name="LaButti K."/>
            <person name="Pangilinan J."/>
            <person name="Lipzen A."/>
            <person name="Riley R."/>
            <person name="Andreopoulos W."/>
            <person name="He G."/>
            <person name="Johnson J."/>
            <person name="Barry K.W."/>
            <person name="Grigoriev I.V."/>
            <person name="Nagy L."/>
            <person name="Hibbett D."/>
            <person name="Henrissat B."/>
            <person name="Matheny P.B."/>
            <person name="Labbe J."/>
            <person name="Martin A.F."/>
        </authorList>
    </citation>
    <scope>NUCLEOTIDE SEQUENCE</scope>
    <source>
        <strain evidence="1">BPL698</strain>
    </source>
</reference>
<keyword evidence="2" id="KW-1185">Reference proteome</keyword>
<comment type="caution">
    <text evidence="1">The sequence shown here is derived from an EMBL/GenBank/DDBJ whole genome shotgun (WGS) entry which is preliminary data.</text>
</comment>
<evidence type="ECO:0000313" key="1">
    <source>
        <dbReference type="EMBL" id="KAI9510615.1"/>
    </source>
</evidence>
<sequence>MAGVNLDAIVRMYVLSILCETFFFGAYTALLVFSIIFILYRRPPSRTRDILLALSVIMYSISTAHWALSIVHSAKFLRIGPAALTPVGTFIIVYLPTINFILSDGIVVWRAWVLWERRFLLFIPPLIFLVCTLGVTVASIIDFYESFRNPHSKILQILGMYFEWSTCGFTVVTNLWATGLIFIRAWQHRCALRSLCVKETFTSNAEKALAFLVESGALYLCLWIAYTSASFAMGRVFFFQSTIVQLVGMYPTVIVVVVTMQLSSADILSRPFADGPRLPIVFIPPSSSPQPLLPDDAGSLMETGSL</sequence>
<gene>
    <name evidence="1" type="ORF">F5148DRAFT_1178552</name>
</gene>
<accession>A0ACC0UH28</accession>
<dbReference type="Proteomes" id="UP001207468">
    <property type="component" value="Unassembled WGS sequence"/>
</dbReference>
<organism evidence="1 2">
    <name type="scientific">Russula earlei</name>
    <dbReference type="NCBI Taxonomy" id="71964"/>
    <lineage>
        <taxon>Eukaryota</taxon>
        <taxon>Fungi</taxon>
        <taxon>Dikarya</taxon>
        <taxon>Basidiomycota</taxon>
        <taxon>Agaricomycotina</taxon>
        <taxon>Agaricomycetes</taxon>
        <taxon>Russulales</taxon>
        <taxon>Russulaceae</taxon>
        <taxon>Russula</taxon>
    </lineage>
</organism>
<dbReference type="EMBL" id="JAGFNK010000039">
    <property type="protein sequence ID" value="KAI9510615.1"/>
    <property type="molecule type" value="Genomic_DNA"/>
</dbReference>
<proteinExistence type="predicted"/>
<evidence type="ECO:0000313" key="2">
    <source>
        <dbReference type="Proteomes" id="UP001207468"/>
    </source>
</evidence>